<keyword evidence="1" id="KW-0812">Transmembrane</keyword>
<dbReference type="EMBL" id="NPDZ01000007">
    <property type="protein sequence ID" value="PJZ72856.1"/>
    <property type="molecule type" value="Genomic_DNA"/>
</dbReference>
<dbReference type="SUPFAM" id="SSF53335">
    <property type="entry name" value="S-adenosyl-L-methionine-dependent methyltransferases"/>
    <property type="match status" value="1"/>
</dbReference>
<reference evidence="5 6" key="1">
    <citation type="submission" date="2017-07" db="EMBL/GenBank/DDBJ databases">
        <title>Leptospira spp. isolated from tropical soils.</title>
        <authorList>
            <person name="Thibeaux R."/>
            <person name="Iraola G."/>
            <person name="Ferres I."/>
            <person name="Bierque E."/>
            <person name="Girault D."/>
            <person name="Soupe-Gilbert M.-E."/>
            <person name="Picardeau M."/>
            <person name="Goarant C."/>
        </authorList>
    </citation>
    <scope>NUCLEOTIDE SEQUENCE [LARGE SCALE GENOMIC DNA]</scope>
    <source>
        <strain evidence="4 6">FH1-B-B1</strain>
        <strain evidence="3 5">FH1-B-C1</strain>
    </source>
</reference>
<evidence type="ECO:0000313" key="6">
    <source>
        <dbReference type="Proteomes" id="UP000231990"/>
    </source>
</evidence>
<evidence type="ECO:0000256" key="1">
    <source>
        <dbReference type="SAM" id="Phobius"/>
    </source>
</evidence>
<comment type="caution">
    <text evidence="4">The sequence shown here is derived from an EMBL/GenBank/DDBJ whole genome shotgun (WGS) entry which is preliminary data.</text>
</comment>
<dbReference type="InterPro" id="IPR013216">
    <property type="entry name" value="Methyltransf_11"/>
</dbReference>
<dbReference type="Proteomes" id="UP000231962">
    <property type="component" value="Unassembled WGS sequence"/>
</dbReference>
<dbReference type="PANTHER" id="PTHR43591">
    <property type="entry name" value="METHYLTRANSFERASE"/>
    <property type="match status" value="1"/>
</dbReference>
<dbReference type="GO" id="GO:0008757">
    <property type="term" value="F:S-adenosylmethionine-dependent methyltransferase activity"/>
    <property type="evidence" value="ECO:0007669"/>
    <property type="project" value="InterPro"/>
</dbReference>
<dbReference type="Pfam" id="PF08241">
    <property type="entry name" value="Methyltransf_11"/>
    <property type="match status" value="1"/>
</dbReference>
<gene>
    <name evidence="3" type="ORF">CH360_06560</name>
    <name evidence="4" type="ORF">CH373_12410</name>
</gene>
<proteinExistence type="predicted"/>
<protein>
    <recommendedName>
        <fullName evidence="2">Methyltransferase type 11 domain-containing protein</fullName>
    </recommendedName>
</protein>
<feature type="transmembrane region" description="Helical" evidence="1">
    <location>
        <begin position="207"/>
        <end position="231"/>
    </location>
</feature>
<dbReference type="Proteomes" id="UP000231990">
    <property type="component" value="Unassembled WGS sequence"/>
</dbReference>
<evidence type="ECO:0000313" key="4">
    <source>
        <dbReference type="EMBL" id="PJZ72856.1"/>
    </source>
</evidence>
<evidence type="ECO:0000313" key="3">
    <source>
        <dbReference type="EMBL" id="PJZ70260.1"/>
    </source>
</evidence>
<evidence type="ECO:0000313" key="5">
    <source>
        <dbReference type="Proteomes" id="UP000231962"/>
    </source>
</evidence>
<evidence type="ECO:0000259" key="2">
    <source>
        <dbReference type="Pfam" id="PF08241"/>
    </source>
</evidence>
<dbReference type="CDD" id="cd02440">
    <property type="entry name" value="AdoMet_MTases"/>
    <property type="match status" value="1"/>
</dbReference>
<name>A0A2M9ZLA5_9LEPT</name>
<feature type="transmembrane region" description="Helical" evidence="1">
    <location>
        <begin position="184"/>
        <end position="201"/>
    </location>
</feature>
<sequence length="249" mass="29022">MWKYSCRGAPLVDQPTFIHRLKYAVSWWSIFLNPSFPIRRGLFVAFEEIFPSLQGKILDFGCGERPYEFLLNVKSIGLDVEISGREEVRKLPDIVYDGKTIPAKDGEFDAVICLEVLEHLPEPSESLREIYRVLKPGGKFVCSVPFFMPEHEAPYDFQRYTYFGLEKLLKLVGFQLTEIKRVGTFWKTIFQASVLYFYYILRDHFKILLPAYLLFVAFPLHIFGYIFSFLLPKNSSLYLNLVAVAQKEK</sequence>
<dbReference type="Gene3D" id="3.40.50.150">
    <property type="entry name" value="Vaccinia Virus protein VP39"/>
    <property type="match status" value="1"/>
</dbReference>
<organism evidence="4 6">
    <name type="scientific">Leptospira perolatii</name>
    <dbReference type="NCBI Taxonomy" id="2023191"/>
    <lineage>
        <taxon>Bacteria</taxon>
        <taxon>Pseudomonadati</taxon>
        <taxon>Spirochaetota</taxon>
        <taxon>Spirochaetia</taxon>
        <taxon>Leptospirales</taxon>
        <taxon>Leptospiraceae</taxon>
        <taxon>Leptospira</taxon>
    </lineage>
</organism>
<keyword evidence="1" id="KW-0472">Membrane</keyword>
<dbReference type="AlphaFoldDB" id="A0A2M9ZLA5"/>
<dbReference type="EMBL" id="NPDY01000004">
    <property type="protein sequence ID" value="PJZ70260.1"/>
    <property type="molecule type" value="Genomic_DNA"/>
</dbReference>
<dbReference type="OrthoDB" id="9772751at2"/>
<keyword evidence="5" id="KW-1185">Reference proteome</keyword>
<accession>A0A2M9ZLA5</accession>
<dbReference type="InterPro" id="IPR029063">
    <property type="entry name" value="SAM-dependent_MTases_sf"/>
</dbReference>
<feature type="domain" description="Methyltransferase type 11" evidence="2">
    <location>
        <begin position="58"/>
        <end position="142"/>
    </location>
</feature>
<keyword evidence="1" id="KW-1133">Transmembrane helix</keyword>